<evidence type="ECO:0000259" key="3">
    <source>
        <dbReference type="Pfam" id="PF13460"/>
    </source>
</evidence>
<name>A0ABQ8EWU3_9FUNG</name>
<evidence type="ECO:0000256" key="2">
    <source>
        <dbReference type="ARBA" id="ARBA00006617"/>
    </source>
</evidence>
<comment type="similarity">
    <text evidence="2">Belongs to the FMP52 family.</text>
</comment>
<sequence length="239" mass="25933">MATPTSVLVLGATGMTGRKLVGELLQSPLISKVQLVGRRNCNADERKDWPNQDKLVESIVNMDHLDAHRDVFTGHSIGFCCLGTTRADAGSAEAFVRIDKDIPLQAATLLKEAGGDSPQHFVLLTSAGSNAESWFLYPKTKGQLEQGVSALGFSTLAIMRPGLIDYRPDNRPKHRAVEQWAAPLLGFIAPRSSLCGISQLGHAMRRVAETWLTQGPASHAHPIVKIYENDAILDLAESK</sequence>
<keyword evidence="5" id="KW-1185">Reference proteome</keyword>
<proteinExistence type="inferred from homology"/>
<gene>
    <name evidence="4" type="ORF">BASA50_011406</name>
</gene>
<accession>A0ABQ8EWU3</accession>
<dbReference type="PANTHER" id="PTHR14097">
    <property type="entry name" value="OXIDOREDUCTASE HTATIP2"/>
    <property type="match status" value="1"/>
</dbReference>
<dbReference type="InterPro" id="IPR036291">
    <property type="entry name" value="NAD(P)-bd_dom_sf"/>
</dbReference>
<comment type="subcellular location">
    <subcellularLocation>
        <location evidence="1">Mitochondrion outer membrane</location>
        <topology evidence="1">Peripheral membrane protein</topology>
    </subcellularLocation>
</comment>
<dbReference type="Proteomes" id="UP001648503">
    <property type="component" value="Unassembled WGS sequence"/>
</dbReference>
<dbReference type="PANTHER" id="PTHR14097:SF7">
    <property type="entry name" value="OXIDOREDUCTASE HTATIP2"/>
    <property type="match status" value="1"/>
</dbReference>
<dbReference type="EMBL" id="JAFCIX010000562">
    <property type="protein sequence ID" value="KAH6587403.1"/>
    <property type="molecule type" value="Genomic_DNA"/>
</dbReference>
<evidence type="ECO:0000313" key="5">
    <source>
        <dbReference type="Proteomes" id="UP001648503"/>
    </source>
</evidence>
<comment type="caution">
    <text evidence="4">The sequence shown here is derived from an EMBL/GenBank/DDBJ whole genome shotgun (WGS) entry which is preliminary data.</text>
</comment>
<dbReference type="SUPFAM" id="SSF51735">
    <property type="entry name" value="NAD(P)-binding Rossmann-fold domains"/>
    <property type="match status" value="1"/>
</dbReference>
<evidence type="ECO:0000313" key="4">
    <source>
        <dbReference type="EMBL" id="KAH6587403.1"/>
    </source>
</evidence>
<organism evidence="4 5">
    <name type="scientific">Batrachochytrium salamandrivorans</name>
    <dbReference type="NCBI Taxonomy" id="1357716"/>
    <lineage>
        <taxon>Eukaryota</taxon>
        <taxon>Fungi</taxon>
        <taxon>Fungi incertae sedis</taxon>
        <taxon>Chytridiomycota</taxon>
        <taxon>Chytridiomycota incertae sedis</taxon>
        <taxon>Chytridiomycetes</taxon>
        <taxon>Rhizophydiales</taxon>
        <taxon>Rhizophydiales incertae sedis</taxon>
        <taxon>Batrachochytrium</taxon>
    </lineage>
</organism>
<protein>
    <recommendedName>
        <fullName evidence="3">NAD(P)-binding domain-containing protein</fullName>
    </recommendedName>
</protein>
<dbReference type="Gene3D" id="3.40.50.720">
    <property type="entry name" value="NAD(P)-binding Rossmann-like Domain"/>
    <property type="match status" value="1"/>
</dbReference>
<dbReference type="InterPro" id="IPR016040">
    <property type="entry name" value="NAD(P)-bd_dom"/>
</dbReference>
<dbReference type="Pfam" id="PF13460">
    <property type="entry name" value="NAD_binding_10"/>
    <property type="match status" value="1"/>
</dbReference>
<evidence type="ECO:0000256" key="1">
    <source>
        <dbReference type="ARBA" id="ARBA00004450"/>
    </source>
</evidence>
<feature type="domain" description="NAD(P)-binding" evidence="3">
    <location>
        <begin position="11"/>
        <end position="134"/>
    </location>
</feature>
<reference evidence="4 5" key="1">
    <citation type="submission" date="2021-02" db="EMBL/GenBank/DDBJ databases">
        <title>Variation within the Batrachochytrium salamandrivorans European outbreak.</title>
        <authorList>
            <person name="Kelly M."/>
            <person name="Pasmans F."/>
            <person name="Shea T.P."/>
            <person name="Munoz J.F."/>
            <person name="Carranza S."/>
            <person name="Cuomo C.A."/>
            <person name="Martel A."/>
        </authorList>
    </citation>
    <scope>NUCLEOTIDE SEQUENCE [LARGE SCALE GENOMIC DNA]</scope>
    <source>
        <strain evidence="4 5">AMFP18/2</strain>
    </source>
</reference>